<feature type="region of interest" description="Disordered" evidence="1">
    <location>
        <begin position="1"/>
        <end position="43"/>
    </location>
</feature>
<keyword evidence="2" id="KW-0812">Transmembrane</keyword>
<reference evidence="3" key="1">
    <citation type="submission" date="2023-10" db="EMBL/GenBank/DDBJ databases">
        <authorList>
            <person name="Noh H."/>
        </authorList>
    </citation>
    <scope>NUCLEOTIDE SEQUENCE</scope>
    <source>
        <strain evidence="3">DUCC4014</strain>
    </source>
</reference>
<proteinExistence type="predicted"/>
<dbReference type="GeneID" id="87808713"/>
<keyword evidence="4" id="KW-1185">Reference proteome</keyword>
<name>A0AAF0Y844_9TREE</name>
<dbReference type="Proteomes" id="UP000827549">
    <property type="component" value="Chromosome 4"/>
</dbReference>
<feature type="compositionally biased region" description="Basic and acidic residues" evidence="1">
    <location>
        <begin position="12"/>
        <end position="25"/>
    </location>
</feature>
<dbReference type="RefSeq" id="XP_062628010.1">
    <property type="nucleotide sequence ID" value="XM_062772026.1"/>
</dbReference>
<organism evidence="3 4">
    <name type="scientific">Vanrija pseudolonga</name>
    <dbReference type="NCBI Taxonomy" id="143232"/>
    <lineage>
        <taxon>Eukaryota</taxon>
        <taxon>Fungi</taxon>
        <taxon>Dikarya</taxon>
        <taxon>Basidiomycota</taxon>
        <taxon>Agaricomycotina</taxon>
        <taxon>Tremellomycetes</taxon>
        <taxon>Trichosporonales</taxon>
        <taxon>Trichosporonaceae</taxon>
        <taxon>Vanrija</taxon>
    </lineage>
</organism>
<evidence type="ECO:0000256" key="2">
    <source>
        <dbReference type="SAM" id="Phobius"/>
    </source>
</evidence>
<keyword evidence="2" id="KW-0472">Membrane</keyword>
<protein>
    <submittedName>
        <fullName evidence="3">Uncharacterized protein</fullName>
    </submittedName>
</protein>
<evidence type="ECO:0000313" key="3">
    <source>
        <dbReference type="EMBL" id="WOO81978.1"/>
    </source>
</evidence>
<keyword evidence="2" id="KW-1133">Transmembrane helix</keyword>
<feature type="transmembrane region" description="Helical" evidence="2">
    <location>
        <begin position="62"/>
        <end position="88"/>
    </location>
</feature>
<evidence type="ECO:0000256" key="1">
    <source>
        <dbReference type="SAM" id="MobiDB-lite"/>
    </source>
</evidence>
<gene>
    <name evidence="3" type="ORF">LOC62_04G005484</name>
</gene>
<sequence>MLQSKLPLANQDHTERAYQPDRPSSDYHAPITTNPQHPPTSHAMPAPALSPMTTLISALHDILSGLLIAIMAGMLLVVIVVALDYAVFAWQHEARGARAELMTNRSDEAQVDHLLIVCDEPRRGGWEMKRLERNDFEPLPC</sequence>
<dbReference type="AlphaFoldDB" id="A0AAF0Y844"/>
<dbReference type="EMBL" id="CP086717">
    <property type="protein sequence ID" value="WOO81978.1"/>
    <property type="molecule type" value="Genomic_DNA"/>
</dbReference>
<evidence type="ECO:0000313" key="4">
    <source>
        <dbReference type="Proteomes" id="UP000827549"/>
    </source>
</evidence>
<accession>A0AAF0Y844</accession>